<dbReference type="InterPro" id="IPR027408">
    <property type="entry name" value="PNPase/RNase_PH_dom_sf"/>
</dbReference>
<dbReference type="EMBL" id="CP111022">
    <property type="protein sequence ID" value="WAR18479.1"/>
    <property type="molecule type" value="Genomic_DNA"/>
</dbReference>
<dbReference type="SUPFAM" id="SSF55666">
    <property type="entry name" value="Ribonuclease PH domain 2-like"/>
    <property type="match status" value="1"/>
</dbReference>
<dbReference type="PANTHER" id="PTHR11252">
    <property type="entry name" value="POLYRIBONUCLEOTIDE NUCLEOTIDYLTRANSFERASE"/>
    <property type="match status" value="1"/>
</dbReference>
<dbReference type="InterPro" id="IPR036612">
    <property type="entry name" value="KH_dom_type_1_sf"/>
</dbReference>
<evidence type="ECO:0000313" key="5">
    <source>
        <dbReference type="Proteomes" id="UP001164746"/>
    </source>
</evidence>
<dbReference type="Proteomes" id="UP001164746">
    <property type="component" value="Chromosome 11"/>
</dbReference>
<dbReference type="Pfam" id="PF01138">
    <property type="entry name" value="RNase_PH"/>
    <property type="match status" value="1"/>
</dbReference>
<accession>A0ABY7FAT9</accession>
<dbReference type="InterPro" id="IPR001247">
    <property type="entry name" value="ExoRNase_PH_dom1"/>
</dbReference>
<gene>
    <name evidence="4" type="ORF">MAR_000317</name>
</gene>
<sequence length="619" mass="67956">MNEVYNDRSPRLRMEAVFKRRVLSTARHCGDTSVLVAVTGRTEPTPGATFLPLTVDYRQKAAAAGRIPTNHLRREMGASDREILTGRVTCNVMSLDGVNDPDVISINGVMLEGEMKMVDYGLFIEGVTQGASSATSVAQALADITNTFKRPFTATNTMPSQNVIDSIEKVHEDKVFSVLADTSHDKISRDTALKKARYSTIKDCSDLVENQQMIHDALNVVEKKLIRKQILSSSVRCDGRLLEDVRTISSSVDVFRPLHGSALFQRGQTQFPAYATNEIKNPGMKNRREIGHGALAEKGLRAIIPDNLPFSIRLTSEVLESNGSSSMASICAGSLALMDAGVHILEPAAGIAMGLVSEISHKRKVYKLLTDIMGLEDYFGDMDLKVGGTKTGLTAIQMDLKIPGIPVSVLRQAIIQSQAGLAHVLDRMQETSGLSQPRPSFKPNGPVRELVTVLPAKRAGFLGVGGHNMKKLQHDVGVTITPVDESQYEVFAPNSEAMQEAMEIINKNLESKKEPELEFNAIYEENGVMVQIHPAMDPVFVPNRQLDHRQVQHASALGLQVGQMISVKYFGRDPVSGHHRVSRKVLSALSSKTFQYMDNGTSRKKKKSNTDYCLGKIIY</sequence>
<evidence type="ECO:0000259" key="3">
    <source>
        <dbReference type="Pfam" id="PF03726"/>
    </source>
</evidence>
<evidence type="ECO:0000313" key="4">
    <source>
        <dbReference type="EMBL" id="WAR18479.1"/>
    </source>
</evidence>
<evidence type="ECO:0000256" key="1">
    <source>
        <dbReference type="ARBA" id="ARBA00022884"/>
    </source>
</evidence>
<dbReference type="InterPro" id="IPR015848">
    <property type="entry name" value="PNPase_PH_RNA-bd_bac/org-type"/>
</dbReference>
<dbReference type="Gene3D" id="3.30.230.70">
    <property type="entry name" value="GHMP Kinase, N-terminal domain"/>
    <property type="match status" value="3"/>
</dbReference>
<dbReference type="InterPro" id="IPR036345">
    <property type="entry name" value="ExoRNase_PH_dom2_sf"/>
</dbReference>
<organism evidence="4 5">
    <name type="scientific">Mya arenaria</name>
    <name type="common">Soft-shell clam</name>
    <dbReference type="NCBI Taxonomy" id="6604"/>
    <lineage>
        <taxon>Eukaryota</taxon>
        <taxon>Metazoa</taxon>
        <taxon>Spiralia</taxon>
        <taxon>Lophotrochozoa</taxon>
        <taxon>Mollusca</taxon>
        <taxon>Bivalvia</taxon>
        <taxon>Autobranchia</taxon>
        <taxon>Heteroconchia</taxon>
        <taxon>Euheterodonta</taxon>
        <taxon>Imparidentia</taxon>
        <taxon>Neoheterodontei</taxon>
        <taxon>Myida</taxon>
        <taxon>Myoidea</taxon>
        <taxon>Myidae</taxon>
        <taxon>Mya</taxon>
    </lineage>
</organism>
<reference evidence="4" key="1">
    <citation type="submission" date="2022-11" db="EMBL/GenBank/DDBJ databases">
        <title>Centuries of genome instability and evolution in soft-shell clam transmissible cancer (bioRxiv).</title>
        <authorList>
            <person name="Hart S.F.M."/>
            <person name="Yonemitsu M.A."/>
            <person name="Giersch R.M."/>
            <person name="Beal B.F."/>
            <person name="Arriagada G."/>
            <person name="Davis B.W."/>
            <person name="Ostrander E.A."/>
            <person name="Goff S.P."/>
            <person name="Metzger M.J."/>
        </authorList>
    </citation>
    <scope>NUCLEOTIDE SEQUENCE</scope>
    <source>
        <strain evidence="4">MELC-2E11</strain>
        <tissue evidence="4">Siphon/mantle</tissue>
    </source>
</reference>
<dbReference type="InterPro" id="IPR020568">
    <property type="entry name" value="Ribosomal_Su5_D2-typ_SF"/>
</dbReference>
<dbReference type="CDD" id="cd09033">
    <property type="entry name" value="KH-I_PNPT1"/>
    <property type="match status" value="1"/>
</dbReference>
<evidence type="ECO:0000259" key="2">
    <source>
        <dbReference type="Pfam" id="PF01138"/>
    </source>
</evidence>
<dbReference type="SUPFAM" id="SSF54211">
    <property type="entry name" value="Ribosomal protein S5 domain 2-like"/>
    <property type="match status" value="2"/>
</dbReference>
<name>A0ABY7FAT9_MYAAR</name>
<feature type="domain" description="Polyribonucleotide nucleotidyltransferase RNA-binding" evidence="3">
    <location>
        <begin position="164"/>
        <end position="240"/>
    </location>
</feature>
<dbReference type="SUPFAM" id="SSF54791">
    <property type="entry name" value="Eukaryotic type KH-domain (KH-domain type I)"/>
    <property type="match status" value="1"/>
</dbReference>
<protein>
    <submittedName>
        <fullName evidence="4">PNPT1-like protein</fullName>
    </submittedName>
</protein>
<feature type="domain" description="Exoribonuclease phosphorolytic" evidence="2">
    <location>
        <begin position="269"/>
        <end position="342"/>
    </location>
</feature>
<keyword evidence="1" id="KW-0694">RNA-binding</keyword>
<keyword evidence="5" id="KW-1185">Reference proteome</keyword>
<dbReference type="Pfam" id="PF03726">
    <property type="entry name" value="PNPase"/>
    <property type="match status" value="1"/>
</dbReference>
<dbReference type="PANTHER" id="PTHR11252:SF0">
    <property type="entry name" value="POLYRIBONUCLEOTIDE NUCLEOTIDYLTRANSFERASE 1, MITOCHONDRIAL"/>
    <property type="match status" value="1"/>
</dbReference>
<proteinExistence type="predicted"/>
<dbReference type="InterPro" id="IPR012162">
    <property type="entry name" value="PNPase"/>
</dbReference>
<dbReference type="Gene3D" id="3.30.1370.10">
    <property type="entry name" value="K Homology domain, type 1"/>
    <property type="match status" value="1"/>
</dbReference>